<feature type="region of interest" description="Disordered" evidence="1">
    <location>
        <begin position="186"/>
        <end position="214"/>
    </location>
</feature>
<dbReference type="Proteomes" id="UP001396898">
    <property type="component" value="Unassembled WGS sequence"/>
</dbReference>
<evidence type="ECO:0000256" key="1">
    <source>
        <dbReference type="SAM" id="MobiDB-lite"/>
    </source>
</evidence>
<evidence type="ECO:0000313" key="2">
    <source>
        <dbReference type="EMBL" id="KAK8027733.1"/>
    </source>
</evidence>
<gene>
    <name evidence="2" type="ORF">PG991_004789</name>
</gene>
<sequence>MADHPSRSVRNVVDMSVGSSESSFSIFVGPERRQFILLGQVLNMKSIGLDLLVLRCAVSPPEQLELPGALVEYRLDIVDPEAFNLLAQCLYGMDLPRVPLAWPRRTKLSLKDGCLSEVPHPAQLQTSGALEPLVEKENATGSDQNRFLHIVFHEPYRKFSAEEIRISDKCRLRHLAALKKSSMVNPKGASEGHIQQSAVVKTEDSGKPVDAGASIEEENERIQTGLLKLMLVAEIAGWDQCFTDAMDNYRHGEIQMKRNSLNLDHIDLAYSTIASAHHMPDHSPTLNFIADYAYSKGTEHGLLTVYLGLFTKFPRFLSDIQLREQGTH</sequence>
<organism evidence="2 3">
    <name type="scientific">Apiospora marii</name>
    <dbReference type="NCBI Taxonomy" id="335849"/>
    <lineage>
        <taxon>Eukaryota</taxon>
        <taxon>Fungi</taxon>
        <taxon>Dikarya</taxon>
        <taxon>Ascomycota</taxon>
        <taxon>Pezizomycotina</taxon>
        <taxon>Sordariomycetes</taxon>
        <taxon>Xylariomycetidae</taxon>
        <taxon>Amphisphaeriales</taxon>
        <taxon>Apiosporaceae</taxon>
        <taxon>Apiospora</taxon>
    </lineage>
</organism>
<comment type="caution">
    <text evidence="2">The sequence shown here is derived from an EMBL/GenBank/DDBJ whole genome shotgun (WGS) entry which is preliminary data.</text>
</comment>
<proteinExistence type="predicted"/>
<reference evidence="2 3" key="1">
    <citation type="submission" date="2023-01" db="EMBL/GenBank/DDBJ databases">
        <title>Analysis of 21 Apiospora genomes using comparative genomics revels a genus with tremendous synthesis potential of carbohydrate active enzymes and secondary metabolites.</title>
        <authorList>
            <person name="Sorensen T."/>
        </authorList>
    </citation>
    <scope>NUCLEOTIDE SEQUENCE [LARGE SCALE GENOMIC DNA]</scope>
    <source>
        <strain evidence="2 3">CBS 20057</strain>
    </source>
</reference>
<protein>
    <submittedName>
        <fullName evidence="2">Nuclear protein 96-domain-containing protein</fullName>
    </submittedName>
</protein>
<accession>A0ABR1S8R2</accession>
<dbReference type="EMBL" id="JAQQWI010000007">
    <property type="protein sequence ID" value="KAK8027733.1"/>
    <property type="molecule type" value="Genomic_DNA"/>
</dbReference>
<keyword evidence="3" id="KW-1185">Reference proteome</keyword>
<evidence type="ECO:0000313" key="3">
    <source>
        <dbReference type="Proteomes" id="UP001396898"/>
    </source>
</evidence>
<name>A0ABR1S8R2_9PEZI</name>